<evidence type="ECO:0000256" key="3">
    <source>
        <dbReference type="ARBA" id="ARBA00022768"/>
    </source>
</evidence>
<feature type="binding site" evidence="6">
    <location>
        <begin position="17"/>
        <end position="24"/>
    </location>
    <ligand>
        <name>GTP</name>
        <dbReference type="ChEBI" id="CHEBI:37565"/>
    </ligand>
</feature>
<dbReference type="FunFam" id="3.40.50.300:FF:000029">
    <property type="entry name" value="Elongation factor G"/>
    <property type="match status" value="1"/>
</dbReference>
<dbReference type="CDD" id="cd04088">
    <property type="entry name" value="EFG_mtEFG_II"/>
    <property type="match status" value="1"/>
</dbReference>
<dbReference type="InterPro" id="IPR009022">
    <property type="entry name" value="EFG_III"/>
</dbReference>
<dbReference type="GO" id="GO:0003924">
    <property type="term" value="F:GTPase activity"/>
    <property type="evidence" value="ECO:0007669"/>
    <property type="project" value="InterPro"/>
</dbReference>
<dbReference type="InterPro" id="IPR000640">
    <property type="entry name" value="EFG_V-like"/>
</dbReference>
<dbReference type="GO" id="GO:0005525">
    <property type="term" value="F:GTP binding"/>
    <property type="evidence" value="ECO:0007669"/>
    <property type="project" value="UniProtKB-UniRule"/>
</dbReference>
<evidence type="ECO:0000256" key="6">
    <source>
        <dbReference type="HAMAP-Rule" id="MF_00054"/>
    </source>
</evidence>
<dbReference type="Gene3D" id="2.40.30.10">
    <property type="entry name" value="Translation factors"/>
    <property type="match status" value="1"/>
</dbReference>
<dbReference type="InterPro" id="IPR035649">
    <property type="entry name" value="EFG_V"/>
</dbReference>
<accession>A0AA96WCD7</accession>
<gene>
    <name evidence="6 9" type="primary">fusA</name>
    <name evidence="9" type="ORF">HJG54_05415</name>
</gene>
<evidence type="ECO:0000256" key="4">
    <source>
        <dbReference type="ARBA" id="ARBA00022917"/>
    </source>
</evidence>
<dbReference type="SUPFAM" id="SSF54980">
    <property type="entry name" value="EF-G C-terminal domain-like"/>
    <property type="match status" value="2"/>
</dbReference>
<dbReference type="PROSITE" id="PS00301">
    <property type="entry name" value="G_TR_1"/>
    <property type="match status" value="1"/>
</dbReference>
<dbReference type="Gene3D" id="3.40.50.300">
    <property type="entry name" value="P-loop containing nucleotide triphosphate hydrolases"/>
    <property type="match status" value="1"/>
</dbReference>
<comment type="similarity">
    <text evidence="1 6">Belongs to the TRAFAC class translation factor GTPase superfamily. Classic translation factor GTPase family. EF-G/EF-2 subfamily.</text>
</comment>
<name>A0AA96WCD7_9CYAN</name>
<proteinExistence type="inferred from homology"/>
<dbReference type="NCBIfam" id="TIGR00231">
    <property type="entry name" value="small_GTP"/>
    <property type="match status" value="1"/>
</dbReference>
<sequence>MARNIPLERVRNIGIAAHIDAGKTTTTERILYYSGVVHKIGEVHEGTAVTDWMEQERERGITITAAAISTAWTRRDPENPTQPQSGALEHRINIIDTPGHVDFTIEVERSMRVLDGVIAVFCSVGGVQPQSETVWRQADRYRVPRIAFINKMDRMGANFFKVYGQLRDRLRANAVPIQIPIGAEEDFKGIVDLVRMKAYAYTNDIGTDIQVVDIPDDIKDVAEEYRVKLVESVAEVDDDLIEKYLGGEDLTEEEIRAALRKGTIEGTIVPVLCGSAFKNKGVQLLLDAVVDYLPSPPEVPAIQGTLPDGSTAVRTASDDEPFSALAFKIMADPYGRLTFIRVYSGVLTKGSYIYNATKGKKERISRLIVLKADERQEVDELRAGDLGAALGLKDTFTGDTLCDETKPIILESLFIPEPVISVAVEPKTKQDMEKLSKALQALSEEDPTFRVSVDPETNQTVIAGMGELHLDILVDRMKREYKVEANVGAPQVAYRETVRKPVRAEGKFVRQSGGKGQYGHVVIELEPGEPGTGFEFVSKIVGGVVPREYIPPAEQGMKEACETGILAGYPVIDLKVTMVDGSYHDVDSSEMAFKIAGSMAIKEAVMKASPVLLEPMMKVEVEVPEDFIGNVIGDLNSRRGQIEGQDTEQGVAKVTAKVPLAEMFGYATDIRSKTQGRGIFTMEFSHYEEVPRNVAEAIIAKNKGNA</sequence>
<dbReference type="SUPFAM" id="SSF52540">
    <property type="entry name" value="P-loop containing nucleoside triphosphate hydrolases"/>
    <property type="match status" value="1"/>
</dbReference>
<comment type="subcellular location">
    <subcellularLocation>
        <location evidence="6">Cytoplasm</location>
    </subcellularLocation>
</comment>
<dbReference type="FunFam" id="3.30.70.240:FF:000001">
    <property type="entry name" value="Elongation factor G"/>
    <property type="match status" value="1"/>
</dbReference>
<feature type="domain" description="Tr-type G" evidence="8">
    <location>
        <begin position="8"/>
        <end position="297"/>
    </location>
</feature>
<keyword evidence="2 6" id="KW-0547">Nucleotide-binding</keyword>
<dbReference type="InterPro" id="IPR005225">
    <property type="entry name" value="Small_GTP-bd"/>
</dbReference>
<dbReference type="InterPro" id="IPR000795">
    <property type="entry name" value="T_Tr_GTP-bd_dom"/>
</dbReference>
<evidence type="ECO:0000256" key="2">
    <source>
        <dbReference type="ARBA" id="ARBA00022741"/>
    </source>
</evidence>
<evidence type="ECO:0000256" key="5">
    <source>
        <dbReference type="ARBA" id="ARBA00023134"/>
    </source>
</evidence>
<feature type="binding site" evidence="6">
    <location>
        <begin position="150"/>
        <end position="153"/>
    </location>
    <ligand>
        <name>GTP</name>
        <dbReference type="ChEBI" id="CHEBI:37565"/>
    </ligand>
</feature>
<dbReference type="EMBL" id="CP053586">
    <property type="protein sequence ID" value="WNZ22360.1"/>
    <property type="molecule type" value="Genomic_DNA"/>
</dbReference>
<dbReference type="NCBIfam" id="TIGR00484">
    <property type="entry name" value="EF-G"/>
    <property type="match status" value="1"/>
</dbReference>
<dbReference type="CDD" id="cd16262">
    <property type="entry name" value="EFG_III"/>
    <property type="match status" value="1"/>
</dbReference>
<dbReference type="SMART" id="SM00889">
    <property type="entry name" value="EFG_IV"/>
    <property type="match status" value="1"/>
</dbReference>
<dbReference type="PANTHER" id="PTHR43261">
    <property type="entry name" value="TRANSLATION ELONGATION FACTOR G-RELATED"/>
    <property type="match status" value="1"/>
</dbReference>
<keyword evidence="5 6" id="KW-0342">GTP-binding</keyword>
<dbReference type="InterPro" id="IPR020568">
    <property type="entry name" value="Ribosomal_Su5_D2-typ_SF"/>
</dbReference>
<dbReference type="Pfam" id="PF14492">
    <property type="entry name" value="EFG_III"/>
    <property type="match status" value="1"/>
</dbReference>
<protein>
    <recommendedName>
        <fullName evidence="6 7">Elongation factor G</fullName>
        <shortName evidence="6">EF-G</shortName>
    </recommendedName>
</protein>
<dbReference type="CDD" id="cd01886">
    <property type="entry name" value="EF-G"/>
    <property type="match status" value="1"/>
</dbReference>
<dbReference type="HAMAP" id="MF_00054_B">
    <property type="entry name" value="EF_G_EF_2_B"/>
    <property type="match status" value="1"/>
</dbReference>
<dbReference type="PROSITE" id="PS51722">
    <property type="entry name" value="G_TR_2"/>
    <property type="match status" value="1"/>
</dbReference>
<dbReference type="Pfam" id="PF00679">
    <property type="entry name" value="EFG_C"/>
    <property type="match status" value="1"/>
</dbReference>
<dbReference type="InterPro" id="IPR031157">
    <property type="entry name" value="G_TR_CS"/>
</dbReference>
<keyword evidence="4 6" id="KW-0648">Protein biosynthesis</keyword>
<dbReference type="Gene3D" id="3.30.230.10">
    <property type="match status" value="1"/>
</dbReference>
<dbReference type="PRINTS" id="PR00315">
    <property type="entry name" value="ELONGATNFCT"/>
</dbReference>
<dbReference type="InterPro" id="IPR035647">
    <property type="entry name" value="EFG_III/V"/>
</dbReference>
<dbReference type="InterPro" id="IPR009000">
    <property type="entry name" value="Transl_B-barrel_sf"/>
</dbReference>
<dbReference type="Gene3D" id="3.30.70.240">
    <property type="match status" value="1"/>
</dbReference>
<dbReference type="SUPFAM" id="SSF54211">
    <property type="entry name" value="Ribosomal protein S5 domain 2-like"/>
    <property type="match status" value="1"/>
</dbReference>
<organism evidence="9">
    <name type="scientific">Leptolyngbya sp. NK1-12</name>
    <dbReference type="NCBI Taxonomy" id="2547451"/>
    <lineage>
        <taxon>Bacteria</taxon>
        <taxon>Bacillati</taxon>
        <taxon>Cyanobacteriota</taxon>
        <taxon>Cyanophyceae</taxon>
        <taxon>Leptolyngbyales</taxon>
        <taxon>Leptolyngbyaceae</taxon>
        <taxon>Leptolyngbya group</taxon>
        <taxon>Leptolyngbya</taxon>
    </lineage>
</organism>
<dbReference type="GO" id="GO:0005737">
    <property type="term" value="C:cytoplasm"/>
    <property type="evidence" value="ECO:0007669"/>
    <property type="project" value="UniProtKB-SubCell"/>
</dbReference>
<evidence type="ECO:0000256" key="1">
    <source>
        <dbReference type="ARBA" id="ARBA00005870"/>
    </source>
</evidence>
<dbReference type="FunFam" id="2.40.30.10:FF:000006">
    <property type="entry name" value="Elongation factor G"/>
    <property type="match status" value="1"/>
</dbReference>
<dbReference type="GO" id="GO:0003746">
    <property type="term" value="F:translation elongation factor activity"/>
    <property type="evidence" value="ECO:0007669"/>
    <property type="project" value="UniProtKB-UniRule"/>
</dbReference>
<dbReference type="CDD" id="cd01434">
    <property type="entry name" value="EFG_mtEFG1_IV"/>
    <property type="match status" value="1"/>
</dbReference>
<dbReference type="NCBIfam" id="NF009379">
    <property type="entry name" value="PRK12740.1-3"/>
    <property type="match status" value="1"/>
</dbReference>
<dbReference type="Pfam" id="PF03764">
    <property type="entry name" value="EFG_IV"/>
    <property type="match status" value="1"/>
</dbReference>
<dbReference type="InterPro" id="IPR041095">
    <property type="entry name" value="EFG_II"/>
</dbReference>
<dbReference type="InterPro" id="IPR047872">
    <property type="entry name" value="EFG_IV"/>
</dbReference>
<dbReference type="InterPro" id="IPR004540">
    <property type="entry name" value="Transl_elong_EFG/EF2"/>
</dbReference>
<dbReference type="Pfam" id="PF00009">
    <property type="entry name" value="GTP_EFTU"/>
    <property type="match status" value="1"/>
</dbReference>
<dbReference type="SUPFAM" id="SSF50447">
    <property type="entry name" value="Translation proteins"/>
    <property type="match status" value="1"/>
</dbReference>
<dbReference type="PANTHER" id="PTHR43261:SF1">
    <property type="entry name" value="RIBOSOME-RELEASING FACTOR 2, MITOCHONDRIAL"/>
    <property type="match status" value="1"/>
</dbReference>
<dbReference type="FunFam" id="3.30.230.10:FF:000003">
    <property type="entry name" value="Elongation factor G"/>
    <property type="match status" value="1"/>
</dbReference>
<evidence type="ECO:0000313" key="9">
    <source>
        <dbReference type="EMBL" id="WNZ22360.1"/>
    </source>
</evidence>
<evidence type="ECO:0000259" key="8">
    <source>
        <dbReference type="PROSITE" id="PS51722"/>
    </source>
</evidence>
<evidence type="ECO:0000256" key="7">
    <source>
        <dbReference type="NCBIfam" id="TIGR00484"/>
    </source>
</evidence>
<dbReference type="InterPro" id="IPR014721">
    <property type="entry name" value="Ribsml_uS5_D2-typ_fold_subgr"/>
</dbReference>
<dbReference type="InterPro" id="IPR005517">
    <property type="entry name" value="Transl_elong_EFG/EF2_IV"/>
</dbReference>
<reference evidence="9" key="1">
    <citation type="submission" date="2020-05" db="EMBL/GenBank/DDBJ databases">
        <authorList>
            <person name="Zhu T."/>
            <person name="Keshari N."/>
            <person name="Lu X."/>
        </authorList>
    </citation>
    <scope>NUCLEOTIDE SEQUENCE</scope>
    <source>
        <strain evidence="9">NK1-12</strain>
    </source>
</reference>
<dbReference type="CDD" id="cd03713">
    <property type="entry name" value="EFG_mtEFG_C"/>
    <property type="match status" value="1"/>
</dbReference>
<dbReference type="FunFam" id="3.30.70.870:FF:000001">
    <property type="entry name" value="Elongation factor G"/>
    <property type="match status" value="1"/>
</dbReference>
<comment type="function">
    <text evidence="6">Catalyzes the GTP-dependent ribosomal translocation step during translation elongation. During this step, the ribosome changes from the pre-translocational (PRE) to the post-translocational (POST) state as the newly formed A-site-bound peptidyl-tRNA and P-site-bound deacylated tRNA move to the P and E sites, respectively. Catalyzes the coordinated movement of the two tRNA molecules, the mRNA and conformational changes in the ribosome.</text>
</comment>
<dbReference type="GO" id="GO:0032790">
    <property type="term" value="P:ribosome disassembly"/>
    <property type="evidence" value="ECO:0007669"/>
    <property type="project" value="TreeGrafter"/>
</dbReference>
<dbReference type="Pfam" id="PF03144">
    <property type="entry name" value="GTP_EFTU_D2"/>
    <property type="match status" value="1"/>
</dbReference>
<dbReference type="InterPro" id="IPR027417">
    <property type="entry name" value="P-loop_NTPase"/>
</dbReference>
<dbReference type="InterPro" id="IPR004161">
    <property type="entry name" value="EFTu-like_2"/>
</dbReference>
<dbReference type="AlphaFoldDB" id="A0AA96WCD7"/>
<feature type="binding site" evidence="6">
    <location>
        <begin position="96"/>
        <end position="100"/>
    </location>
    <ligand>
        <name>GTP</name>
        <dbReference type="ChEBI" id="CHEBI:37565"/>
    </ligand>
</feature>
<dbReference type="Gene3D" id="3.30.70.870">
    <property type="entry name" value="Elongation Factor G (Translational Gtpase), domain 3"/>
    <property type="match status" value="1"/>
</dbReference>
<keyword evidence="3 6" id="KW-0251">Elongation factor</keyword>
<dbReference type="RefSeq" id="WP_036002533.1">
    <property type="nucleotide sequence ID" value="NZ_CP053586.1"/>
</dbReference>
<dbReference type="NCBIfam" id="NF009381">
    <property type="entry name" value="PRK12740.1-5"/>
    <property type="match status" value="1"/>
</dbReference>
<keyword evidence="6" id="KW-0963">Cytoplasm</keyword>
<dbReference type="SMART" id="SM00838">
    <property type="entry name" value="EFG_C"/>
    <property type="match status" value="1"/>
</dbReference>